<evidence type="ECO:0000313" key="2">
    <source>
        <dbReference type="Proteomes" id="UP001148737"/>
    </source>
</evidence>
<gene>
    <name evidence="1" type="ORF">NLG97_g2753</name>
</gene>
<name>A0ACC1R0N4_9HYPO</name>
<proteinExistence type="predicted"/>
<organism evidence="1 2">
    <name type="scientific">Lecanicillium saksenae</name>
    <dbReference type="NCBI Taxonomy" id="468837"/>
    <lineage>
        <taxon>Eukaryota</taxon>
        <taxon>Fungi</taxon>
        <taxon>Dikarya</taxon>
        <taxon>Ascomycota</taxon>
        <taxon>Pezizomycotina</taxon>
        <taxon>Sordariomycetes</taxon>
        <taxon>Hypocreomycetidae</taxon>
        <taxon>Hypocreales</taxon>
        <taxon>Cordycipitaceae</taxon>
        <taxon>Lecanicillium</taxon>
    </lineage>
</organism>
<keyword evidence="2" id="KW-1185">Reference proteome</keyword>
<accession>A0ACC1R0N4</accession>
<evidence type="ECO:0000313" key="1">
    <source>
        <dbReference type="EMBL" id="KAJ3496294.1"/>
    </source>
</evidence>
<dbReference type="EMBL" id="JANAKD010000203">
    <property type="protein sequence ID" value="KAJ3496294.1"/>
    <property type="molecule type" value="Genomic_DNA"/>
</dbReference>
<dbReference type="Proteomes" id="UP001148737">
    <property type="component" value="Unassembled WGS sequence"/>
</dbReference>
<sequence>MLQSADPPSRAPKRNATAYASSPEENVSHGLRPVHAGPVLLLGSRLLEAESESQTSDQPTTFTIDTFVPARSHRDDEYDALREIHKQAFAVALDDEDNTEEPSNIHQSVATASVASSTSRAAADIWRKPQFNTASAQELLETFTTILGNLPFIRIPRGCTIPQLAATQPFVLLAVLTVTSGSGSVQKHSLYDDEFLKILGLKYVSGGDGSGSLELLQGLLVYCAWYPFHLKPKTSQLARCMRMASDIVRDMNLDENFLSSQPWEQGMRTDDLDKIRTYLAYVYLVSTYIVVWKGDRCVSTQQPQWSTTAINLLEQYAENEDDITLATLARISGLSSDASGAINGMDSMQVRNSQLVLVGLAQQFQQARDSLSVRFPGVLNKPVIRMQMIYLDAYLDVGSLLAFPVAKTALSPKKARFAPPMARMRSSLKKLGAFLDVVGSLDDDSMLAFTVNDWTRLIIILTLAFRLSFPVSLAPDFDWLSARNDIQLEEFLSRVSRGFEASADSNGILAANRVVLGVLKSKYNQRQNTLGQAAPMTQSSRSAACPVMGGSGGAVIEQWDLGHGHPPALSADPDMPDVLPMLHSIWSTEGVGWQDLDKIPWDSFDRVTGGPAQ</sequence>
<comment type="caution">
    <text evidence="1">The sequence shown here is derived from an EMBL/GenBank/DDBJ whole genome shotgun (WGS) entry which is preliminary data.</text>
</comment>
<protein>
    <submittedName>
        <fullName evidence="1">Uncharacterized protein</fullName>
    </submittedName>
</protein>
<reference evidence="1" key="1">
    <citation type="submission" date="2022-07" db="EMBL/GenBank/DDBJ databases">
        <title>Genome Sequence of Lecanicillium saksenae.</title>
        <authorList>
            <person name="Buettner E."/>
        </authorList>
    </citation>
    <scope>NUCLEOTIDE SEQUENCE</scope>
    <source>
        <strain evidence="1">VT-O1</strain>
    </source>
</reference>